<evidence type="ECO:0000313" key="7">
    <source>
        <dbReference type="EMBL" id="KAK4019454.1"/>
    </source>
</evidence>
<evidence type="ECO:0000256" key="6">
    <source>
        <dbReference type="ARBA" id="ARBA00023136"/>
    </source>
</evidence>
<reference evidence="7 8" key="1">
    <citation type="journal article" date="2023" name="Nucleic Acids Res.">
        <title>The hologenome of Daphnia magna reveals possible DNA methylation and microbiome-mediated evolution of the host genome.</title>
        <authorList>
            <person name="Chaturvedi A."/>
            <person name="Li X."/>
            <person name="Dhandapani V."/>
            <person name="Marshall H."/>
            <person name="Kissane S."/>
            <person name="Cuenca-Cambronero M."/>
            <person name="Asole G."/>
            <person name="Calvet F."/>
            <person name="Ruiz-Romero M."/>
            <person name="Marangio P."/>
            <person name="Guigo R."/>
            <person name="Rago D."/>
            <person name="Mirbahai L."/>
            <person name="Eastwood N."/>
            <person name="Colbourne J.K."/>
            <person name="Zhou J."/>
            <person name="Mallon E."/>
            <person name="Orsini L."/>
        </authorList>
    </citation>
    <scope>NUCLEOTIDE SEQUENCE [LARGE SCALE GENOMIC DNA]</scope>
    <source>
        <strain evidence="7">LRV0_1</strain>
    </source>
</reference>
<name>A0ABR0A3A1_9CRUS</name>
<organism evidence="7 8">
    <name type="scientific">Daphnia magna</name>
    <dbReference type="NCBI Taxonomy" id="35525"/>
    <lineage>
        <taxon>Eukaryota</taxon>
        <taxon>Metazoa</taxon>
        <taxon>Ecdysozoa</taxon>
        <taxon>Arthropoda</taxon>
        <taxon>Crustacea</taxon>
        <taxon>Branchiopoda</taxon>
        <taxon>Diplostraca</taxon>
        <taxon>Cladocera</taxon>
        <taxon>Anomopoda</taxon>
        <taxon>Daphniidae</taxon>
        <taxon>Daphnia</taxon>
    </lineage>
</organism>
<evidence type="ECO:0000256" key="4">
    <source>
        <dbReference type="ARBA" id="ARBA00022927"/>
    </source>
</evidence>
<dbReference type="PANTHER" id="PTHR21230">
    <property type="entry name" value="VESICLE TRANSPORT V-SNARE PROTEIN VTI1-RELATED"/>
    <property type="match status" value="1"/>
</dbReference>
<dbReference type="PANTHER" id="PTHR21230:SF1">
    <property type="entry name" value="GOLGI SNAP RECEPTOR COMPLEX MEMBER 2"/>
    <property type="match status" value="1"/>
</dbReference>
<evidence type="ECO:0008006" key="9">
    <source>
        <dbReference type="Google" id="ProtNLM"/>
    </source>
</evidence>
<sequence>MEVLYHQSQKLVLDIQGLLPHIERNVGKDAASIEQTIHAKLEEITSNIQRLDILVNKELPVRRREARFKVDQLKQDRLMLQNAIHSLQHKRILREQEEAAREELLTQTFQPNNRETSLYIDHSLQHHTALNGIHRSLDDIWETGTAVLDGLRTQKSVFKKAHRRLLDVTSMLSLSNTQEKFHFPKKNPIFVSSYNFSNTHATLLCKPTGRNIKEVRLDNNPMPG</sequence>
<gene>
    <name evidence="7" type="ORF">OUZ56_001474</name>
</gene>
<dbReference type="Proteomes" id="UP001234178">
    <property type="component" value="Unassembled WGS sequence"/>
</dbReference>
<dbReference type="CDD" id="cd15863">
    <property type="entry name" value="SNARE_GS27"/>
    <property type="match status" value="1"/>
</dbReference>
<keyword evidence="6" id="KW-0472">Membrane</keyword>
<keyword evidence="8" id="KW-1185">Reference proteome</keyword>
<comment type="caution">
    <text evidence="7">The sequence shown here is derived from an EMBL/GenBank/DDBJ whole genome shotgun (WGS) entry which is preliminary data.</text>
</comment>
<keyword evidence="3" id="KW-0812">Transmembrane</keyword>
<keyword evidence="2" id="KW-0813">Transport</keyword>
<dbReference type="EMBL" id="JAOYFB010000036">
    <property type="protein sequence ID" value="KAK4019454.1"/>
    <property type="molecule type" value="Genomic_DNA"/>
</dbReference>
<protein>
    <recommendedName>
        <fullName evidence="9">EOG090X0GIP</fullName>
    </recommendedName>
</protein>
<keyword evidence="4" id="KW-0653">Protein transport</keyword>
<evidence type="ECO:0000256" key="1">
    <source>
        <dbReference type="ARBA" id="ARBA00004211"/>
    </source>
</evidence>
<evidence type="ECO:0000256" key="3">
    <source>
        <dbReference type="ARBA" id="ARBA00022692"/>
    </source>
</evidence>
<evidence type="ECO:0000313" key="8">
    <source>
        <dbReference type="Proteomes" id="UP001234178"/>
    </source>
</evidence>
<dbReference type="Pfam" id="PF12352">
    <property type="entry name" value="V-SNARE_C"/>
    <property type="match status" value="1"/>
</dbReference>
<accession>A0ABR0A3A1</accession>
<proteinExistence type="predicted"/>
<evidence type="ECO:0000256" key="5">
    <source>
        <dbReference type="ARBA" id="ARBA00022989"/>
    </source>
</evidence>
<keyword evidence="5" id="KW-1133">Transmembrane helix</keyword>
<comment type="subcellular location">
    <subcellularLocation>
        <location evidence="1">Membrane</location>
        <topology evidence="1">Single-pass type IV membrane protein</topology>
    </subcellularLocation>
</comment>
<evidence type="ECO:0000256" key="2">
    <source>
        <dbReference type="ARBA" id="ARBA00022448"/>
    </source>
</evidence>